<dbReference type="GO" id="GO:0005737">
    <property type="term" value="C:cytoplasm"/>
    <property type="evidence" value="ECO:0007669"/>
    <property type="project" value="TreeGrafter"/>
</dbReference>
<feature type="non-terminal residue" evidence="4">
    <location>
        <position position="415"/>
    </location>
</feature>
<feature type="region of interest" description="Disordered" evidence="2">
    <location>
        <begin position="1"/>
        <end position="36"/>
    </location>
</feature>
<keyword evidence="5" id="KW-1185">Reference proteome</keyword>
<dbReference type="eggNOG" id="KOG3798">
    <property type="taxonomic scope" value="Eukaryota"/>
</dbReference>
<dbReference type="OMA" id="EPPERWR"/>
<evidence type="ECO:0000256" key="1">
    <source>
        <dbReference type="PIRSR" id="PIRSR038896-50"/>
    </source>
</evidence>
<dbReference type="EMBL" id="KB469300">
    <property type="protein sequence ID" value="EPQ56513.1"/>
    <property type="molecule type" value="Genomic_DNA"/>
</dbReference>
<dbReference type="GO" id="GO:0008270">
    <property type="term" value="F:zinc ion binding"/>
    <property type="evidence" value="ECO:0007669"/>
    <property type="project" value="InterPro"/>
</dbReference>
<dbReference type="RefSeq" id="XP_007865231.1">
    <property type="nucleotide sequence ID" value="XM_007867040.1"/>
</dbReference>
<feature type="binding site" evidence="1">
    <location>
        <position position="164"/>
    </location>
    <ligand>
        <name>an N-acyl-1,2-diacyl-sn-glycero-3-phosphoethanolamine</name>
        <dbReference type="ChEBI" id="CHEBI:62537"/>
    </ligand>
</feature>
<proteinExistence type="predicted"/>
<feature type="compositionally biased region" description="Low complexity" evidence="2">
    <location>
        <begin position="7"/>
        <end position="22"/>
    </location>
</feature>
<dbReference type="HOGENOM" id="CLU_020884_2_0_1"/>
<accession>S7QB05</accession>
<dbReference type="InterPro" id="IPR001279">
    <property type="entry name" value="Metallo-B-lactamas"/>
</dbReference>
<dbReference type="Pfam" id="PF12706">
    <property type="entry name" value="Lactamase_B_2"/>
    <property type="match status" value="1"/>
</dbReference>
<dbReference type="GO" id="GO:0070292">
    <property type="term" value="P:N-acylphosphatidylethanolamine metabolic process"/>
    <property type="evidence" value="ECO:0007669"/>
    <property type="project" value="TreeGrafter"/>
</dbReference>
<keyword evidence="4" id="KW-0378">Hydrolase</keyword>
<dbReference type="AlphaFoldDB" id="S7QB05"/>
<evidence type="ECO:0000313" key="5">
    <source>
        <dbReference type="Proteomes" id="UP000030669"/>
    </source>
</evidence>
<evidence type="ECO:0000256" key="2">
    <source>
        <dbReference type="SAM" id="MobiDB-lite"/>
    </source>
</evidence>
<dbReference type="KEGG" id="gtr:GLOTRDRAFT_75241"/>
<dbReference type="PANTHER" id="PTHR15032:SF27">
    <property type="entry name" value="N-ACYL-PHOSPHATIDYLETHANOLAMINE-HYDROLYZING PHOSPHOLIPASE D"/>
    <property type="match status" value="1"/>
</dbReference>
<dbReference type="OrthoDB" id="332863at2759"/>
<dbReference type="Proteomes" id="UP000030669">
    <property type="component" value="Unassembled WGS sequence"/>
</dbReference>
<dbReference type="InterPro" id="IPR036866">
    <property type="entry name" value="RibonucZ/Hydroxyglut_hydro"/>
</dbReference>
<protein>
    <submittedName>
        <fullName evidence="4">Metallo-hydrolase/oxidoreductase</fullName>
    </submittedName>
</protein>
<sequence>MFKRPSRQNTASSTFSSSSQDSRPPHHRPRGFANPWPSAAPPSLGSIVSAGIPIRFAPKVDPYEPEVASGQERVRGIRVVRPDFDKDGDGSIVGTWLGHASFLIQFAKPAFSPDHEPIRFLFDPIFSYRAGPVRYIGPARRLPPPCNVEELPEIAFVCISHNHYDHLDLNSILELIKLQPKVRFLVPLGNKSWLESSGIPAKQISELDWWENVDLGPGIARDDPSAAILADEYQYAHNVEKFEPRVRITCVPAQHASGRSVTDQNSTLWCGWVVEQFFGRGESEKRDCVYFAGDTGYRSGLDATEVCPAFKEIGEKFRPIDLAMIPIWRGGTLSFVSAAGLELTTDALTLAHHATPLDALCIHLDLQARHSIAMHFATFVGSEVEGRRAIEGIHEAKANLVKARSQEGKKQERVG</sequence>
<reference evidence="4 5" key="1">
    <citation type="journal article" date="2012" name="Science">
        <title>The Paleozoic origin of enzymatic lignin decomposition reconstructed from 31 fungal genomes.</title>
        <authorList>
            <person name="Floudas D."/>
            <person name="Binder M."/>
            <person name="Riley R."/>
            <person name="Barry K."/>
            <person name="Blanchette R.A."/>
            <person name="Henrissat B."/>
            <person name="Martinez A.T."/>
            <person name="Otillar R."/>
            <person name="Spatafora J.W."/>
            <person name="Yadav J.S."/>
            <person name="Aerts A."/>
            <person name="Benoit I."/>
            <person name="Boyd A."/>
            <person name="Carlson A."/>
            <person name="Copeland A."/>
            <person name="Coutinho P.M."/>
            <person name="de Vries R.P."/>
            <person name="Ferreira P."/>
            <person name="Findley K."/>
            <person name="Foster B."/>
            <person name="Gaskell J."/>
            <person name="Glotzer D."/>
            <person name="Gorecki P."/>
            <person name="Heitman J."/>
            <person name="Hesse C."/>
            <person name="Hori C."/>
            <person name="Igarashi K."/>
            <person name="Jurgens J.A."/>
            <person name="Kallen N."/>
            <person name="Kersten P."/>
            <person name="Kohler A."/>
            <person name="Kuees U."/>
            <person name="Kumar T.K.A."/>
            <person name="Kuo A."/>
            <person name="LaButti K."/>
            <person name="Larrondo L.F."/>
            <person name="Lindquist E."/>
            <person name="Ling A."/>
            <person name="Lombard V."/>
            <person name="Lucas S."/>
            <person name="Lundell T."/>
            <person name="Martin R."/>
            <person name="McLaughlin D.J."/>
            <person name="Morgenstern I."/>
            <person name="Morin E."/>
            <person name="Murat C."/>
            <person name="Nagy L.G."/>
            <person name="Nolan M."/>
            <person name="Ohm R.A."/>
            <person name="Patyshakuliyeva A."/>
            <person name="Rokas A."/>
            <person name="Ruiz-Duenas F.J."/>
            <person name="Sabat G."/>
            <person name="Salamov A."/>
            <person name="Samejima M."/>
            <person name="Schmutz J."/>
            <person name="Slot J.C."/>
            <person name="St John F."/>
            <person name="Stenlid J."/>
            <person name="Sun H."/>
            <person name="Sun S."/>
            <person name="Syed K."/>
            <person name="Tsang A."/>
            <person name="Wiebenga A."/>
            <person name="Young D."/>
            <person name="Pisabarro A."/>
            <person name="Eastwood D.C."/>
            <person name="Martin F."/>
            <person name="Cullen D."/>
            <person name="Grigoriev I.V."/>
            <person name="Hibbett D.S."/>
        </authorList>
    </citation>
    <scope>NUCLEOTIDE SEQUENCE [LARGE SCALE GENOMIC DNA]</scope>
    <source>
        <strain evidence="4 5">ATCC 11539</strain>
    </source>
</reference>
<gene>
    <name evidence="4" type="ORF">GLOTRDRAFT_75241</name>
</gene>
<dbReference type="PANTHER" id="PTHR15032">
    <property type="entry name" value="N-ACYL-PHOSPHATIDYLETHANOLAMINE-HYDROLYZING PHOSPHOLIPASE D"/>
    <property type="match status" value="1"/>
</dbReference>
<dbReference type="PIRSF" id="PIRSF038896">
    <property type="entry name" value="NAPE-PLD"/>
    <property type="match status" value="1"/>
</dbReference>
<organism evidence="4 5">
    <name type="scientific">Gloeophyllum trabeum (strain ATCC 11539 / FP-39264 / Madison 617)</name>
    <name type="common">Brown rot fungus</name>
    <dbReference type="NCBI Taxonomy" id="670483"/>
    <lineage>
        <taxon>Eukaryota</taxon>
        <taxon>Fungi</taxon>
        <taxon>Dikarya</taxon>
        <taxon>Basidiomycota</taxon>
        <taxon>Agaricomycotina</taxon>
        <taxon>Agaricomycetes</taxon>
        <taxon>Gloeophyllales</taxon>
        <taxon>Gloeophyllaceae</taxon>
        <taxon>Gloeophyllum</taxon>
    </lineage>
</organism>
<evidence type="ECO:0000259" key="3">
    <source>
        <dbReference type="Pfam" id="PF12706"/>
    </source>
</evidence>
<name>S7QB05_GLOTA</name>
<dbReference type="SUPFAM" id="SSF56281">
    <property type="entry name" value="Metallo-hydrolase/oxidoreductase"/>
    <property type="match status" value="1"/>
</dbReference>
<dbReference type="STRING" id="670483.S7QB05"/>
<dbReference type="GeneID" id="19308502"/>
<dbReference type="InterPro" id="IPR024884">
    <property type="entry name" value="NAPE-PLD"/>
</dbReference>
<feature type="binding site" evidence="1">
    <location>
        <position position="353"/>
    </location>
    <ligand>
        <name>an N-acyl-1,2-diacyl-sn-glycero-3-phosphoethanolamine</name>
        <dbReference type="ChEBI" id="CHEBI:62537"/>
    </ligand>
</feature>
<dbReference type="Gene3D" id="3.60.15.10">
    <property type="entry name" value="Ribonuclease Z/Hydroxyacylglutathione hydrolase-like"/>
    <property type="match status" value="1"/>
</dbReference>
<dbReference type="GO" id="GO:0070291">
    <property type="term" value="P:N-acylethanolamine metabolic process"/>
    <property type="evidence" value="ECO:0007669"/>
    <property type="project" value="TreeGrafter"/>
</dbReference>
<dbReference type="GO" id="GO:0070290">
    <property type="term" value="F:N-acylphosphatidylethanolamine-specific phospholipase D activity"/>
    <property type="evidence" value="ECO:0007669"/>
    <property type="project" value="InterPro"/>
</dbReference>
<feature type="domain" description="Metallo-beta-lactamase" evidence="3">
    <location>
        <begin position="119"/>
        <end position="376"/>
    </location>
</feature>
<evidence type="ECO:0000313" key="4">
    <source>
        <dbReference type="EMBL" id="EPQ56513.1"/>
    </source>
</evidence>